<organism evidence="3 4">
    <name type="scientific">Halogeometricum limi</name>
    <dbReference type="NCBI Taxonomy" id="555875"/>
    <lineage>
        <taxon>Archaea</taxon>
        <taxon>Methanobacteriati</taxon>
        <taxon>Methanobacteriota</taxon>
        <taxon>Stenosarchaea group</taxon>
        <taxon>Halobacteria</taxon>
        <taxon>Halobacteriales</taxon>
        <taxon>Haloferacaceae</taxon>
        <taxon>Halogeometricum</taxon>
    </lineage>
</organism>
<proteinExistence type="predicted"/>
<dbReference type="EMBL" id="FOYS01000001">
    <property type="protein sequence ID" value="SFR33842.1"/>
    <property type="molecule type" value="Genomic_DNA"/>
</dbReference>
<feature type="region of interest" description="Disordered" evidence="1">
    <location>
        <begin position="93"/>
        <end position="118"/>
    </location>
</feature>
<evidence type="ECO:0000313" key="4">
    <source>
        <dbReference type="Proteomes" id="UP000243250"/>
    </source>
</evidence>
<dbReference type="Proteomes" id="UP000243250">
    <property type="component" value="Unassembled WGS sequence"/>
</dbReference>
<feature type="domain" description="Halobacterial output" evidence="2">
    <location>
        <begin position="19"/>
        <end position="83"/>
    </location>
</feature>
<accession>A0A1I6FV66</accession>
<name>A0A1I6FV66_9EURY</name>
<dbReference type="STRING" id="555875.SAMN04488124_0366"/>
<evidence type="ECO:0000256" key="1">
    <source>
        <dbReference type="SAM" id="MobiDB-lite"/>
    </source>
</evidence>
<protein>
    <recommendedName>
        <fullName evidence="2">Halobacterial output domain-containing protein</fullName>
    </recommendedName>
</protein>
<reference evidence="4" key="1">
    <citation type="submission" date="2016-10" db="EMBL/GenBank/DDBJ databases">
        <authorList>
            <person name="Varghese N."/>
            <person name="Submissions S."/>
        </authorList>
    </citation>
    <scope>NUCLEOTIDE SEQUENCE [LARGE SCALE GENOMIC DNA]</scope>
    <source>
        <strain evidence="4">CGMCC 1.8711</strain>
    </source>
</reference>
<dbReference type="OrthoDB" id="271604at2157"/>
<dbReference type="AlphaFoldDB" id="A0A1I6FV66"/>
<evidence type="ECO:0000313" key="3">
    <source>
        <dbReference type="EMBL" id="SFR33842.1"/>
    </source>
</evidence>
<dbReference type="InterPro" id="IPR040624">
    <property type="entry name" value="HalOD1"/>
</dbReference>
<sequence>MTHVTAGPHLHTESIEWDDTPTEALFRALSKAELDDRPPDVVLNDFVDPDALDSLFSDDRPAGHVGIVTFEAWGLLVNVTADDVSLYESVPSHLASDTGAPSGAAGRTARAGDKFKET</sequence>
<evidence type="ECO:0000259" key="2">
    <source>
        <dbReference type="Pfam" id="PF18545"/>
    </source>
</evidence>
<dbReference type="RefSeq" id="WP_089876218.1">
    <property type="nucleotide sequence ID" value="NZ_FOYS01000001.1"/>
</dbReference>
<dbReference type="Pfam" id="PF18545">
    <property type="entry name" value="HalOD1"/>
    <property type="match status" value="1"/>
</dbReference>
<gene>
    <name evidence="3" type="ORF">SAMN04488124_0366</name>
</gene>
<keyword evidence="4" id="KW-1185">Reference proteome</keyword>